<evidence type="ECO:0000313" key="2">
    <source>
        <dbReference type="EMBL" id="KAL0126949.1"/>
    </source>
</evidence>
<dbReference type="Proteomes" id="UP001430953">
    <property type="component" value="Unassembled WGS sequence"/>
</dbReference>
<keyword evidence="3" id="KW-1185">Reference proteome</keyword>
<proteinExistence type="predicted"/>
<sequence length="154" mass="17095">MASGTCHAAHKANTRVESSSSLAFARGPPRRVAPVVSDVFQRRRGSRHHRRRRARRCRITPAARYVRPGVPSTADHRETGTRVPRKGPPPPGWCSPPSRPITARDHEGSARRADEIVYGGGWLARGSASRFTPGAPRVGQFLSYERGKKKWVDR</sequence>
<name>A0AAW2GIP1_9HYME</name>
<gene>
    <name evidence="2" type="ORF">PUN28_005349</name>
</gene>
<reference evidence="2 3" key="1">
    <citation type="submission" date="2023-03" db="EMBL/GenBank/DDBJ databases">
        <title>High recombination rates correlate with genetic variation in Cardiocondyla obscurior ants.</title>
        <authorList>
            <person name="Errbii M."/>
        </authorList>
    </citation>
    <scope>NUCLEOTIDE SEQUENCE [LARGE SCALE GENOMIC DNA]</scope>
    <source>
        <strain evidence="2">Alpha-2009</strain>
        <tissue evidence="2">Whole body</tissue>
    </source>
</reference>
<feature type="region of interest" description="Disordered" evidence="1">
    <location>
        <begin position="66"/>
        <end position="110"/>
    </location>
</feature>
<evidence type="ECO:0000256" key="1">
    <source>
        <dbReference type="SAM" id="MobiDB-lite"/>
    </source>
</evidence>
<protein>
    <submittedName>
        <fullName evidence="2">Uncharacterized protein</fullName>
    </submittedName>
</protein>
<dbReference type="EMBL" id="JADYXP020000004">
    <property type="protein sequence ID" value="KAL0126949.1"/>
    <property type="molecule type" value="Genomic_DNA"/>
</dbReference>
<organism evidence="2 3">
    <name type="scientific">Cardiocondyla obscurior</name>
    <dbReference type="NCBI Taxonomy" id="286306"/>
    <lineage>
        <taxon>Eukaryota</taxon>
        <taxon>Metazoa</taxon>
        <taxon>Ecdysozoa</taxon>
        <taxon>Arthropoda</taxon>
        <taxon>Hexapoda</taxon>
        <taxon>Insecta</taxon>
        <taxon>Pterygota</taxon>
        <taxon>Neoptera</taxon>
        <taxon>Endopterygota</taxon>
        <taxon>Hymenoptera</taxon>
        <taxon>Apocrita</taxon>
        <taxon>Aculeata</taxon>
        <taxon>Formicoidea</taxon>
        <taxon>Formicidae</taxon>
        <taxon>Myrmicinae</taxon>
        <taxon>Cardiocondyla</taxon>
    </lineage>
</organism>
<feature type="region of interest" description="Disordered" evidence="1">
    <location>
        <begin position="1"/>
        <end position="30"/>
    </location>
</feature>
<dbReference type="AlphaFoldDB" id="A0AAW2GIP1"/>
<accession>A0AAW2GIP1</accession>
<evidence type="ECO:0000313" key="3">
    <source>
        <dbReference type="Proteomes" id="UP001430953"/>
    </source>
</evidence>
<feature type="compositionally biased region" description="Pro residues" evidence="1">
    <location>
        <begin position="86"/>
        <end position="99"/>
    </location>
</feature>
<comment type="caution">
    <text evidence="2">The sequence shown here is derived from an EMBL/GenBank/DDBJ whole genome shotgun (WGS) entry which is preliminary data.</text>
</comment>